<dbReference type="Gene3D" id="3.40.50.300">
    <property type="entry name" value="P-loop containing nucleotide triphosphate hydrolases"/>
    <property type="match status" value="1"/>
</dbReference>
<organism evidence="2 3">
    <name type="scientific">Vibrio lentus</name>
    <dbReference type="NCBI Taxonomy" id="136468"/>
    <lineage>
        <taxon>Bacteria</taxon>
        <taxon>Pseudomonadati</taxon>
        <taxon>Pseudomonadota</taxon>
        <taxon>Gammaproteobacteria</taxon>
        <taxon>Vibrionales</taxon>
        <taxon>Vibrionaceae</taxon>
        <taxon>Vibrio</taxon>
    </lineage>
</organism>
<dbReference type="Pfam" id="PF05729">
    <property type="entry name" value="NACHT"/>
    <property type="match status" value="1"/>
</dbReference>
<gene>
    <name evidence="2" type="ORF">BCT50_08220</name>
</gene>
<protein>
    <recommendedName>
        <fullName evidence="1">NACHT domain-containing protein</fullName>
    </recommendedName>
</protein>
<evidence type="ECO:0000259" key="1">
    <source>
        <dbReference type="Pfam" id="PF05729"/>
    </source>
</evidence>
<dbReference type="EMBL" id="MCZJ01000013">
    <property type="protein sequence ID" value="PMM59405.1"/>
    <property type="molecule type" value="Genomic_DNA"/>
</dbReference>
<evidence type="ECO:0000313" key="2">
    <source>
        <dbReference type="EMBL" id="PMM59405.1"/>
    </source>
</evidence>
<dbReference type="RefSeq" id="WP_102554931.1">
    <property type="nucleotide sequence ID" value="NZ_MCZJ01000013.1"/>
</dbReference>
<dbReference type="InterPro" id="IPR027417">
    <property type="entry name" value="P-loop_NTPase"/>
</dbReference>
<dbReference type="PANTHER" id="PTHR46844">
    <property type="entry name" value="SLR5058 PROTEIN"/>
    <property type="match status" value="1"/>
</dbReference>
<dbReference type="InterPro" id="IPR007111">
    <property type="entry name" value="NACHT_NTPase"/>
</dbReference>
<dbReference type="Proteomes" id="UP000235554">
    <property type="component" value="Unassembled WGS sequence"/>
</dbReference>
<dbReference type="PANTHER" id="PTHR46844:SF1">
    <property type="entry name" value="SLR5058 PROTEIN"/>
    <property type="match status" value="1"/>
</dbReference>
<evidence type="ECO:0000313" key="3">
    <source>
        <dbReference type="Proteomes" id="UP000235554"/>
    </source>
</evidence>
<dbReference type="AlphaFoldDB" id="A0A855ISE3"/>
<feature type="domain" description="NACHT" evidence="1">
    <location>
        <begin position="99"/>
        <end position="245"/>
    </location>
</feature>
<reference evidence="3" key="1">
    <citation type="submission" date="2016-07" db="EMBL/GenBank/DDBJ databases">
        <title>Nontailed viruses are major unrecognized killers of bacteria in the ocean.</title>
        <authorList>
            <person name="Kauffman K."/>
            <person name="Hussain F."/>
            <person name="Yang J."/>
            <person name="Arevalo P."/>
            <person name="Brown J."/>
            <person name="Cutler M."/>
            <person name="Kelly L."/>
            <person name="Polz M.F."/>
        </authorList>
    </citation>
    <scope>NUCLEOTIDE SEQUENCE [LARGE SCALE GENOMIC DNA]</scope>
    <source>
        <strain evidence="3">10N.261.48.A1</strain>
    </source>
</reference>
<name>A0A855ISE3_9VIBR</name>
<proteinExistence type="predicted"/>
<comment type="caution">
    <text evidence="2">The sequence shown here is derived from an EMBL/GenBank/DDBJ whole genome shotgun (WGS) entry which is preliminary data.</text>
</comment>
<dbReference type="SUPFAM" id="SSF52540">
    <property type="entry name" value="P-loop containing nucleoside triphosphate hydrolases"/>
    <property type="match status" value="1"/>
</dbReference>
<sequence>MTGLESVIVGALTKALTPVGLSKAEQMNDSFNHFCKNKFIPYIARGYTQLDKSTSQLFRNRNYVVSKLYEPLTLSSHSSEQSPVVDNYPSDLFKAHNKIIINDDAGMGKSTVLKMLYRYAVESSEIIPFYIDIKSLIKKDKVQTIQEYITTTNPDFSDDISIKFLNDEFTNNSYLFLLDGADEVSDDMKSEVFDKIRMFTENAKRCKFVVATRNEDKILSAFNDFISFKIEPLEIEQAYSLLRKYQFGNSKADLLIDEIEKKENHAVKEFLANPLLTSLLYTAYEHSKTIPLKKSSFFSQIYRSLYENHDATKIGYLTRAKLSGLDIDDFSTILSFLAFLGRKAEKLEYEEDELIADLKLIKETHPTIDFDIRGFLTDITTRVPLFRYEGLSYRWQHKSIQEFFFLNYILNIDDKTEKCNAVRSLSTSKNAQKYKLVLDILYDKNQVLFHDVLTRNLSKILVNNCEPIGVNPQSDTISVFYKHFDGLANVLVTERVVKRATGPGVKRLEDPEFFVGVDFEILFEGLAKKHDITGFISSRGSFIHRESPRYRVILQRPEAVVLEILHNKKHSFVELLSIEEQHYMNDSSISRKEIPLSNGGASNISMDFDFYVPNYDGIRSFLNNFDNKSKIKRSNDDFSLEGF</sequence>
<accession>A0A855ISE3</accession>